<dbReference type="Proteomes" id="UP000193495">
    <property type="component" value="Unassembled WGS sequence"/>
</dbReference>
<evidence type="ECO:0000256" key="2">
    <source>
        <dbReference type="ARBA" id="ARBA00012962"/>
    </source>
</evidence>
<dbReference type="NCBIfam" id="TIGR00507">
    <property type="entry name" value="aroE"/>
    <property type="match status" value="1"/>
</dbReference>
<keyword evidence="15" id="KW-1185">Reference proteome</keyword>
<name>A0A1X6YN53_9RHOB</name>
<feature type="domain" description="SDH C-terminal" evidence="11">
    <location>
        <begin position="244"/>
        <end position="275"/>
    </location>
</feature>
<dbReference type="InterPro" id="IPR036291">
    <property type="entry name" value="NAD(P)-bd_dom_sf"/>
</dbReference>
<comment type="subunit">
    <text evidence="8">Homodimer.</text>
</comment>
<comment type="catalytic activity">
    <reaction evidence="7 8">
        <text>shikimate + NADP(+) = 3-dehydroshikimate + NADPH + H(+)</text>
        <dbReference type="Rhea" id="RHEA:17737"/>
        <dbReference type="ChEBI" id="CHEBI:15378"/>
        <dbReference type="ChEBI" id="CHEBI:16630"/>
        <dbReference type="ChEBI" id="CHEBI:36208"/>
        <dbReference type="ChEBI" id="CHEBI:57783"/>
        <dbReference type="ChEBI" id="CHEBI:58349"/>
        <dbReference type="EC" id="1.1.1.25"/>
    </reaction>
</comment>
<evidence type="ECO:0000313" key="15">
    <source>
        <dbReference type="Proteomes" id="UP000240624"/>
    </source>
</evidence>
<dbReference type="InterPro" id="IPR011342">
    <property type="entry name" value="Shikimate_DH"/>
</dbReference>
<dbReference type="RefSeq" id="WP_085895184.1">
    <property type="nucleotide sequence ID" value="NZ_FWFY01000002.1"/>
</dbReference>
<keyword evidence="4 8" id="KW-0521">NADP</keyword>
<dbReference type="SUPFAM" id="SSF53223">
    <property type="entry name" value="Aminoacid dehydrogenase-like, N-terminal domain"/>
    <property type="match status" value="1"/>
</dbReference>
<feature type="domain" description="Shikimate dehydrogenase substrate binding N-terminal" evidence="10">
    <location>
        <begin position="11"/>
        <end position="93"/>
    </location>
</feature>
<dbReference type="PANTHER" id="PTHR21089">
    <property type="entry name" value="SHIKIMATE DEHYDROGENASE"/>
    <property type="match status" value="1"/>
</dbReference>
<evidence type="ECO:0000256" key="4">
    <source>
        <dbReference type="ARBA" id="ARBA00022857"/>
    </source>
</evidence>
<dbReference type="EMBL" id="FWFY01000002">
    <property type="protein sequence ID" value="SLN25765.1"/>
    <property type="molecule type" value="Genomic_DNA"/>
</dbReference>
<dbReference type="SUPFAM" id="SSF51735">
    <property type="entry name" value="NAD(P)-binding Rossmann-fold domains"/>
    <property type="match status" value="1"/>
</dbReference>
<evidence type="ECO:0000259" key="10">
    <source>
        <dbReference type="Pfam" id="PF08501"/>
    </source>
</evidence>
<feature type="binding site" evidence="8">
    <location>
        <begin position="156"/>
        <end position="161"/>
    </location>
    <ligand>
        <name>NADP(+)</name>
        <dbReference type="ChEBI" id="CHEBI:58349"/>
    </ligand>
</feature>
<dbReference type="Proteomes" id="UP000240624">
    <property type="component" value="Unassembled WGS sequence"/>
</dbReference>
<evidence type="ECO:0000313" key="12">
    <source>
        <dbReference type="EMBL" id="PSK88413.1"/>
    </source>
</evidence>
<comment type="pathway">
    <text evidence="1 8">Metabolic intermediate biosynthesis; chorismate biosynthesis; chorismate from D-erythrose 4-phosphate and phosphoenolpyruvate: step 4/7.</text>
</comment>
<reference evidence="13 14" key="1">
    <citation type="submission" date="2017-03" db="EMBL/GenBank/DDBJ databases">
        <authorList>
            <person name="Afonso C.L."/>
            <person name="Miller P.J."/>
            <person name="Scott M.A."/>
            <person name="Spackman E."/>
            <person name="Goraichik I."/>
            <person name="Dimitrov K.M."/>
            <person name="Suarez D.L."/>
            <person name="Swayne D.E."/>
        </authorList>
    </citation>
    <scope>NUCLEOTIDE SEQUENCE [LARGE SCALE GENOMIC DNA]</scope>
    <source>
        <strain evidence="13 14">CECT 8367</strain>
    </source>
</reference>
<dbReference type="Pfam" id="PF18317">
    <property type="entry name" value="SDH_C"/>
    <property type="match status" value="1"/>
</dbReference>
<dbReference type="InterPro" id="IPR006151">
    <property type="entry name" value="Shikm_DH/Glu-tRNA_Rdtase"/>
</dbReference>
<feature type="binding site" evidence="8">
    <location>
        <position position="66"/>
    </location>
    <ligand>
        <name>shikimate</name>
        <dbReference type="ChEBI" id="CHEBI:36208"/>
    </ligand>
</feature>
<feature type="active site" description="Proton acceptor" evidence="8">
    <location>
        <position position="70"/>
    </location>
</feature>
<organism evidence="13 14">
    <name type="scientific">Limimaricola soesokkakensis</name>
    <dbReference type="NCBI Taxonomy" id="1343159"/>
    <lineage>
        <taxon>Bacteria</taxon>
        <taxon>Pseudomonadati</taxon>
        <taxon>Pseudomonadota</taxon>
        <taxon>Alphaproteobacteria</taxon>
        <taxon>Rhodobacterales</taxon>
        <taxon>Paracoccaceae</taxon>
        <taxon>Limimaricola</taxon>
    </lineage>
</organism>
<feature type="domain" description="Quinate/shikimate 5-dehydrogenase/glutamyl-tRNA reductase" evidence="9">
    <location>
        <begin position="128"/>
        <end position="196"/>
    </location>
</feature>
<dbReference type="CDD" id="cd01065">
    <property type="entry name" value="NAD_bind_Shikimate_DH"/>
    <property type="match status" value="1"/>
</dbReference>
<dbReference type="HAMAP" id="MF_00222">
    <property type="entry name" value="Shikimate_DH_AroE"/>
    <property type="match status" value="1"/>
</dbReference>
<gene>
    <name evidence="13" type="primary">aroE_1</name>
    <name evidence="8" type="synonym">aroE</name>
    <name evidence="12" type="ORF">CLV79_101250</name>
    <name evidence="13" type="ORF">LOS8367_00836</name>
</gene>
<dbReference type="GO" id="GO:0004764">
    <property type="term" value="F:shikimate 3-dehydrogenase (NADP+) activity"/>
    <property type="evidence" value="ECO:0007669"/>
    <property type="project" value="UniProtKB-UniRule"/>
</dbReference>
<evidence type="ECO:0000256" key="5">
    <source>
        <dbReference type="ARBA" id="ARBA00023002"/>
    </source>
</evidence>
<feature type="binding site" evidence="8">
    <location>
        <begin position="19"/>
        <end position="21"/>
    </location>
    <ligand>
        <name>shikimate</name>
        <dbReference type="ChEBI" id="CHEBI:36208"/>
    </ligand>
</feature>
<dbReference type="InterPro" id="IPR022893">
    <property type="entry name" value="Shikimate_DH_fam"/>
</dbReference>
<feature type="binding site" evidence="8">
    <location>
        <position position="223"/>
    </location>
    <ligand>
        <name>shikimate</name>
        <dbReference type="ChEBI" id="CHEBI:36208"/>
    </ligand>
</feature>
<dbReference type="NCBIfam" id="NF001312">
    <property type="entry name" value="PRK00258.1-4"/>
    <property type="match status" value="1"/>
</dbReference>
<dbReference type="OrthoDB" id="9792692at2"/>
<feature type="binding site" evidence="8">
    <location>
        <position position="251"/>
    </location>
    <ligand>
        <name>shikimate</name>
        <dbReference type="ChEBI" id="CHEBI:36208"/>
    </ligand>
</feature>
<protein>
    <recommendedName>
        <fullName evidence="2 8">Shikimate dehydrogenase (NADP(+))</fullName>
        <shortName evidence="8">SDH</shortName>
        <ecNumber evidence="2 8">1.1.1.25</ecNumber>
    </recommendedName>
</protein>
<dbReference type="GO" id="GO:0008652">
    <property type="term" value="P:amino acid biosynthetic process"/>
    <property type="evidence" value="ECO:0007669"/>
    <property type="project" value="UniProtKB-KW"/>
</dbReference>
<comment type="caution">
    <text evidence="8">Lacks conserved residue(s) required for the propagation of feature annotation.</text>
</comment>
<proteinExistence type="inferred from homology"/>
<dbReference type="Gene3D" id="3.40.50.10860">
    <property type="entry name" value="Leucine Dehydrogenase, chain A, domain 1"/>
    <property type="match status" value="1"/>
</dbReference>
<keyword evidence="5 8" id="KW-0560">Oxidoreductase</keyword>
<comment type="function">
    <text evidence="8">Involved in the biosynthesis of the chorismate, which leads to the biosynthesis of aromatic amino acids. Catalyzes the reversible NADPH linked reduction of 3-dehydroshikimate (DHSA) to yield shikimate (SA).</text>
</comment>
<keyword evidence="6 8" id="KW-0057">Aromatic amino acid biosynthesis</keyword>
<evidence type="ECO:0000313" key="13">
    <source>
        <dbReference type="EMBL" id="SLN25765.1"/>
    </source>
</evidence>
<reference evidence="12 15" key="2">
    <citation type="submission" date="2018-03" db="EMBL/GenBank/DDBJ databases">
        <title>Genomic Encyclopedia of Archaeal and Bacterial Type Strains, Phase II (KMG-II): from individual species to whole genera.</title>
        <authorList>
            <person name="Goeker M."/>
        </authorList>
    </citation>
    <scope>NUCLEOTIDE SEQUENCE [LARGE SCALE GENOMIC DNA]</scope>
    <source>
        <strain evidence="12 15">DSM 29956</strain>
    </source>
</reference>
<evidence type="ECO:0000256" key="6">
    <source>
        <dbReference type="ARBA" id="ARBA00023141"/>
    </source>
</evidence>
<dbReference type="InterPro" id="IPR041121">
    <property type="entry name" value="SDH_C"/>
</dbReference>
<evidence type="ECO:0000259" key="9">
    <source>
        <dbReference type="Pfam" id="PF01488"/>
    </source>
</evidence>
<dbReference type="UniPathway" id="UPA00053">
    <property type="reaction ID" value="UER00087"/>
</dbReference>
<dbReference type="Gene3D" id="3.40.50.720">
    <property type="entry name" value="NAD(P)-binding Rossmann-like Domain"/>
    <property type="match status" value="1"/>
</dbReference>
<evidence type="ECO:0000256" key="7">
    <source>
        <dbReference type="ARBA" id="ARBA00049442"/>
    </source>
</evidence>
<dbReference type="EC" id="1.1.1.25" evidence="2 8"/>
<dbReference type="GO" id="GO:0019632">
    <property type="term" value="P:shikimate metabolic process"/>
    <property type="evidence" value="ECO:0007669"/>
    <property type="project" value="InterPro"/>
</dbReference>
<dbReference type="GO" id="GO:0009073">
    <property type="term" value="P:aromatic amino acid family biosynthetic process"/>
    <property type="evidence" value="ECO:0007669"/>
    <property type="project" value="UniProtKB-KW"/>
</dbReference>
<evidence type="ECO:0000256" key="1">
    <source>
        <dbReference type="ARBA" id="ARBA00004871"/>
    </source>
</evidence>
<dbReference type="Pfam" id="PF01488">
    <property type="entry name" value="Shikimate_DH"/>
    <property type="match status" value="1"/>
</dbReference>
<evidence type="ECO:0000259" key="11">
    <source>
        <dbReference type="Pfam" id="PF18317"/>
    </source>
</evidence>
<dbReference type="GO" id="GO:0050661">
    <property type="term" value="F:NADP binding"/>
    <property type="evidence" value="ECO:0007669"/>
    <property type="project" value="InterPro"/>
</dbReference>
<feature type="binding site" evidence="8">
    <location>
        <position position="91"/>
    </location>
    <ligand>
        <name>shikimate</name>
        <dbReference type="ChEBI" id="CHEBI:36208"/>
    </ligand>
</feature>
<dbReference type="Pfam" id="PF08501">
    <property type="entry name" value="Shikimate_dh_N"/>
    <property type="match status" value="1"/>
</dbReference>
<dbReference type="EMBL" id="PYGB01000001">
    <property type="protein sequence ID" value="PSK88413.1"/>
    <property type="molecule type" value="Genomic_DNA"/>
</dbReference>
<dbReference type="InterPro" id="IPR013708">
    <property type="entry name" value="Shikimate_DH-bd_N"/>
</dbReference>
<comment type="similarity">
    <text evidence="8">Belongs to the shikimate dehydrogenase family.</text>
</comment>
<dbReference type="PANTHER" id="PTHR21089:SF1">
    <property type="entry name" value="BIFUNCTIONAL 3-DEHYDROQUINATE DEHYDRATASE_SHIKIMATE DEHYDROGENASE, CHLOROPLASTIC"/>
    <property type="match status" value="1"/>
</dbReference>
<evidence type="ECO:0000256" key="8">
    <source>
        <dbReference type="HAMAP-Rule" id="MF_00222"/>
    </source>
</evidence>
<feature type="binding site" evidence="8">
    <location>
        <begin position="132"/>
        <end position="136"/>
    </location>
    <ligand>
        <name>NADP(+)</name>
        <dbReference type="ChEBI" id="CHEBI:58349"/>
    </ligand>
</feature>
<feature type="binding site" evidence="8">
    <location>
        <position position="221"/>
    </location>
    <ligand>
        <name>NADP(+)</name>
        <dbReference type="ChEBI" id="CHEBI:58349"/>
    </ligand>
</feature>
<dbReference type="InterPro" id="IPR046346">
    <property type="entry name" value="Aminoacid_DH-like_N_sf"/>
</dbReference>
<evidence type="ECO:0000256" key="3">
    <source>
        <dbReference type="ARBA" id="ARBA00022605"/>
    </source>
</evidence>
<evidence type="ECO:0000313" key="14">
    <source>
        <dbReference type="Proteomes" id="UP000193495"/>
    </source>
</evidence>
<dbReference type="GO" id="GO:0005829">
    <property type="term" value="C:cytosol"/>
    <property type="evidence" value="ECO:0007669"/>
    <property type="project" value="TreeGrafter"/>
</dbReference>
<dbReference type="AlphaFoldDB" id="A0A1X6YN53"/>
<sequence>MSAHRIPLAGVIGAPIAHSRSPRLFAHWLADLGIAGHYVPMHVEPEDFEQVVRTLPRMGFRGTNVTLPHKHAALQVADHVSARAARIGAANTLSFRDDGIHADNTDGYGFVENLRQGAPDWRPADGPAVVLGAGGAARAVLDALIEANVPEIRLANRTRARAEALAEAFGPKIRVIDWAEVAPALDGAATVVNTTSLGMEGADPFDLDLSALPGSALVTDLVYTPLDTPMLLAARARGCRTVDGLGMLLHQAVPGFERWFGATPQVTEATRAAVLA</sequence>
<dbReference type="GO" id="GO:0009423">
    <property type="term" value="P:chorismate biosynthetic process"/>
    <property type="evidence" value="ECO:0007669"/>
    <property type="project" value="UniProtKB-UniRule"/>
</dbReference>
<accession>A0A1X6YN53</accession>
<feature type="binding site" evidence="8">
    <location>
        <position position="244"/>
    </location>
    <ligand>
        <name>NADP(+)</name>
        <dbReference type="ChEBI" id="CHEBI:58349"/>
    </ligand>
</feature>
<feature type="binding site" evidence="8">
    <location>
        <position position="106"/>
    </location>
    <ligand>
        <name>shikimate</name>
        <dbReference type="ChEBI" id="CHEBI:36208"/>
    </ligand>
</feature>
<keyword evidence="3 8" id="KW-0028">Amino-acid biosynthesis</keyword>